<organism evidence="1 2">
    <name type="scientific">Fermentimonas caenicola</name>
    <dbReference type="NCBI Taxonomy" id="1562970"/>
    <lineage>
        <taxon>Bacteria</taxon>
        <taxon>Pseudomonadati</taxon>
        <taxon>Bacteroidota</taxon>
        <taxon>Bacteroidia</taxon>
        <taxon>Bacteroidales</taxon>
        <taxon>Dysgonomonadaceae</taxon>
        <taxon>Fermentimonas</taxon>
    </lineage>
</organism>
<keyword evidence="2" id="KW-1185">Reference proteome</keyword>
<sequence length="246" mass="28748">MSENKSFYIERLLSEIRSLQENVMEVSKSGNLPFTFFKESFIKTQKINELLHNLEFMQIDDLKGQMERLVVVLSGKEQKEQEAALEKEKEKEFDKEIEKEGRTGNIHAQRIELPEYRNPYSQDVNYFNKKESDLPVEKIQEKSEVKETKVVKNIIETSNSSKSINDIIKTVPAVVDIKRGISLNDRFIFQRELFGNDRHKMNSTLEKLSELESYEEAENYIRENVSADIDNPTVADFLLIVRKGFK</sequence>
<dbReference type="Proteomes" id="UP000032417">
    <property type="component" value="Chromosome 1"/>
</dbReference>
<proteinExistence type="predicted"/>
<dbReference type="EMBL" id="LN515532">
    <property type="protein sequence ID" value="CEA14973.1"/>
    <property type="molecule type" value="Genomic_DNA"/>
</dbReference>
<evidence type="ECO:0000313" key="2">
    <source>
        <dbReference type="Proteomes" id="UP000032417"/>
    </source>
</evidence>
<dbReference type="KEGG" id="pbt:ING2E5B_0203"/>
<name>A0A098BXT6_9BACT</name>
<accession>A0A098BXT6</accession>
<dbReference type="STRING" id="1562970.ING2E5B_0203"/>
<evidence type="ECO:0000313" key="1">
    <source>
        <dbReference type="EMBL" id="CEA14973.1"/>
    </source>
</evidence>
<dbReference type="AlphaFoldDB" id="A0A098BXT6"/>
<protein>
    <submittedName>
        <fullName evidence="1">Uncharacterized protein</fullName>
    </submittedName>
</protein>
<dbReference type="HOGENOM" id="CLU_086904_0_0_10"/>
<reference evidence="1 2" key="1">
    <citation type="submission" date="2014-08" db="EMBL/GenBank/DDBJ databases">
        <authorList>
            <person name="Wibberg D."/>
        </authorList>
    </citation>
    <scope>NUCLEOTIDE SEQUENCE [LARGE SCALE GENOMIC DNA]</scope>
    <source>
        <strain evidence="2">ING2-E5B</strain>
    </source>
</reference>
<dbReference type="OrthoDB" id="1100725at2"/>
<gene>
    <name evidence="1" type="ORF">ING2E5B_0203</name>
</gene>